<feature type="non-terminal residue" evidence="1">
    <location>
        <position position="1"/>
    </location>
</feature>
<accession>A0A0A9WKX5</accession>
<reference evidence="1" key="2">
    <citation type="submission" date="2014-07" db="EMBL/GenBank/DDBJ databases">
        <authorList>
            <person name="Hull J."/>
        </authorList>
    </citation>
    <scope>NUCLEOTIDE SEQUENCE</scope>
</reference>
<keyword evidence="1" id="KW-0645">Protease</keyword>
<dbReference type="EMBL" id="GBHO01035160">
    <property type="protein sequence ID" value="JAG08444.1"/>
    <property type="molecule type" value="Transcribed_RNA"/>
</dbReference>
<dbReference type="GO" id="GO:0008233">
    <property type="term" value="F:peptidase activity"/>
    <property type="evidence" value="ECO:0007669"/>
    <property type="project" value="UniProtKB-KW"/>
</dbReference>
<dbReference type="GO" id="GO:0006508">
    <property type="term" value="P:proteolysis"/>
    <property type="evidence" value="ECO:0007669"/>
    <property type="project" value="UniProtKB-KW"/>
</dbReference>
<dbReference type="AlphaFoldDB" id="A0A0A9WKX5"/>
<sequence>YIDWINGYNSSERKGELPKIEKLNPSHNEENVGAPTNEIKDKPSIMKKVGILRDDKSTAPKKIKTSLAEQGVNPNNADASDENIGDVIDGYMDWINGYKSSERKGESPKVE</sequence>
<evidence type="ECO:0000313" key="1">
    <source>
        <dbReference type="EMBL" id="JAG08444.1"/>
    </source>
</evidence>
<protein>
    <submittedName>
        <fullName evidence="1">Lon protease</fullName>
    </submittedName>
</protein>
<name>A0A0A9WKX5_LYGHE</name>
<organism evidence="1">
    <name type="scientific">Lygus hesperus</name>
    <name type="common">Western plant bug</name>
    <dbReference type="NCBI Taxonomy" id="30085"/>
    <lineage>
        <taxon>Eukaryota</taxon>
        <taxon>Metazoa</taxon>
        <taxon>Ecdysozoa</taxon>
        <taxon>Arthropoda</taxon>
        <taxon>Hexapoda</taxon>
        <taxon>Insecta</taxon>
        <taxon>Pterygota</taxon>
        <taxon>Neoptera</taxon>
        <taxon>Paraneoptera</taxon>
        <taxon>Hemiptera</taxon>
        <taxon>Heteroptera</taxon>
        <taxon>Panheteroptera</taxon>
        <taxon>Cimicomorpha</taxon>
        <taxon>Miridae</taxon>
        <taxon>Mirini</taxon>
        <taxon>Lygus</taxon>
    </lineage>
</organism>
<reference evidence="1" key="1">
    <citation type="journal article" date="2014" name="PLoS ONE">
        <title>Transcriptome-Based Identification of ABC Transporters in the Western Tarnished Plant Bug Lygus hesperus.</title>
        <authorList>
            <person name="Hull J.J."/>
            <person name="Chaney K."/>
            <person name="Geib S.M."/>
            <person name="Fabrick J.A."/>
            <person name="Brent C.S."/>
            <person name="Walsh D."/>
            <person name="Lavine L.C."/>
        </authorList>
    </citation>
    <scope>NUCLEOTIDE SEQUENCE</scope>
</reference>
<proteinExistence type="predicted"/>
<feature type="non-terminal residue" evidence="1">
    <location>
        <position position="111"/>
    </location>
</feature>
<keyword evidence="1" id="KW-0378">Hydrolase</keyword>
<gene>
    <name evidence="1" type="primary">lon_3</name>
    <name evidence="1" type="ORF">CM83_17960</name>
</gene>